<feature type="region of interest" description="Disordered" evidence="13">
    <location>
        <begin position="2138"/>
        <end position="2197"/>
    </location>
</feature>
<feature type="compositionally biased region" description="Low complexity" evidence="13">
    <location>
        <begin position="1440"/>
        <end position="1449"/>
    </location>
</feature>
<keyword evidence="3 12" id="KW-0813">Transport</keyword>
<dbReference type="Gene3D" id="1.10.3080.10">
    <property type="entry name" value="Clc chloride channel"/>
    <property type="match status" value="1"/>
</dbReference>
<dbReference type="SUPFAM" id="SSF81340">
    <property type="entry name" value="Clc chloride channel"/>
    <property type="match status" value="1"/>
</dbReference>
<dbReference type="ExpressionAtlas" id="A0A2K3CZV1">
    <property type="expression patterns" value="baseline"/>
</dbReference>
<evidence type="ECO:0000313" key="15">
    <source>
        <dbReference type="EMBL" id="PNW73818.1"/>
    </source>
</evidence>
<dbReference type="KEGG" id="cre:CHLRE_13g574000v5"/>
<feature type="compositionally biased region" description="Polar residues" evidence="13">
    <location>
        <begin position="791"/>
        <end position="802"/>
    </location>
</feature>
<feature type="compositionally biased region" description="Low complexity" evidence="13">
    <location>
        <begin position="1107"/>
        <end position="1116"/>
    </location>
</feature>
<dbReference type="InterPro" id="IPR046342">
    <property type="entry name" value="CBS_dom_sf"/>
</dbReference>
<keyword evidence="5" id="KW-0677">Repeat</keyword>
<feature type="transmembrane region" description="Helical" evidence="12">
    <location>
        <begin position="370"/>
        <end position="397"/>
    </location>
</feature>
<feature type="compositionally biased region" description="Low complexity" evidence="13">
    <location>
        <begin position="803"/>
        <end position="829"/>
    </location>
</feature>
<dbReference type="EMBL" id="CM008974">
    <property type="protein sequence ID" value="PNW73818.1"/>
    <property type="molecule type" value="Genomic_DNA"/>
</dbReference>
<evidence type="ECO:0000256" key="12">
    <source>
        <dbReference type="RuleBase" id="RU361221"/>
    </source>
</evidence>
<dbReference type="PANTHER" id="PTHR11689:SF136">
    <property type="entry name" value="H(+)_CL(-) EXCHANGE TRANSPORTER 7"/>
    <property type="match status" value="1"/>
</dbReference>
<feature type="transmembrane region" description="Helical" evidence="12">
    <location>
        <begin position="575"/>
        <end position="596"/>
    </location>
</feature>
<evidence type="ECO:0000256" key="4">
    <source>
        <dbReference type="ARBA" id="ARBA00022692"/>
    </source>
</evidence>
<evidence type="ECO:0000256" key="9">
    <source>
        <dbReference type="ARBA" id="ARBA00023136"/>
    </source>
</evidence>
<dbReference type="InterPro" id="IPR014743">
    <property type="entry name" value="Cl-channel_core"/>
</dbReference>
<name>A0A2K3CZV1_CHLRE</name>
<feature type="compositionally biased region" description="Low complexity" evidence="13">
    <location>
        <begin position="1057"/>
        <end position="1068"/>
    </location>
</feature>
<comment type="subcellular location">
    <subcellularLocation>
        <location evidence="1 12">Membrane</location>
        <topology evidence="1 12">Multi-pass membrane protein</topology>
    </subcellularLocation>
</comment>
<dbReference type="InterPro" id="IPR000644">
    <property type="entry name" value="CBS_dom"/>
</dbReference>
<feature type="compositionally biased region" description="Gly residues" evidence="13">
    <location>
        <begin position="1427"/>
        <end position="1439"/>
    </location>
</feature>
<evidence type="ECO:0000256" key="5">
    <source>
        <dbReference type="ARBA" id="ARBA00022737"/>
    </source>
</evidence>
<feature type="region of interest" description="Disordered" evidence="13">
    <location>
        <begin position="1733"/>
        <end position="1755"/>
    </location>
</feature>
<dbReference type="PROSITE" id="PS51371">
    <property type="entry name" value="CBS"/>
    <property type="match status" value="1"/>
</dbReference>
<feature type="compositionally biased region" description="Low complexity" evidence="13">
    <location>
        <begin position="939"/>
        <end position="954"/>
    </location>
</feature>
<dbReference type="PRINTS" id="PR00762">
    <property type="entry name" value="CLCHANNEL"/>
</dbReference>
<organism evidence="15 16">
    <name type="scientific">Chlamydomonas reinhardtii</name>
    <name type="common">Chlamydomonas smithii</name>
    <dbReference type="NCBI Taxonomy" id="3055"/>
    <lineage>
        <taxon>Eukaryota</taxon>
        <taxon>Viridiplantae</taxon>
        <taxon>Chlorophyta</taxon>
        <taxon>core chlorophytes</taxon>
        <taxon>Chlorophyceae</taxon>
        <taxon>CS clade</taxon>
        <taxon>Chlamydomonadales</taxon>
        <taxon>Chlamydomonadaceae</taxon>
        <taxon>Chlamydomonas</taxon>
    </lineage>
</organism>
<dbReference type="Pfam" id="PF00571">
    <property type="entry name" value="CBS"/>
    <property type="match status" value="1"/>
</dbReference>
<feature type="region of interest" description="Disordered" evidence="13">
    <location>
        <begin position="1892"/>
        <end position="1957"/>
    </location>
</feature>
<keyword evidence="9 12" id="KW-0472">Membrane</keyword>
<feature type="region of interest" description="Disordered" evidence="13">
    <location>
        <begin position="872"/>
        <end position="974"/>
    </location>
</feature>
<dbReference type="RefSeq" id="XP_042917394.1">
    <property type="nucleotide sequence ID" value="XM_043069419.1"/>
</dbReference>
<feature type="compositionally biased region" description="Basic and acidic residues" evidence="13">
    <location>
        <begin position="1225"/>
        <end position="1235"/>
    </location>
</feature>
<evidence type="ECO:0000256" key="10">
    <source>
        <dbReference type="ARBA" id="ARBA00023214"/>
    </source>
</evidence>
<feature type="compositionally biased region" description="Low complexity" evidence="13">
    <location>
        <begin position="1901"/>
        <end position="1911"/>
    </location>
</feature>
<accession>A0A2K3CZV1</accession>
<feature type="compositionally biased region" description="Low complexity" evidence="13">
    <location>
        <begin position="965"/>
        <end position="974"/>
    </location>
</feature>
<gene>
    <name evidence="15" type="ORF">CHLRE_13g574000v5</name>
</gene>
<feature type="transmembrane region" description="Helical" evidence="12">
    <location>
        <begin position="116"/>
        <end position="138"/>
    </location>
</feature>
<keyword evidence="6 12" id="KW-1133">Transmembrane helix</keyword>
<evidence type="ECO:0000259" key="14">
    <source>
        <dbReference type="PROSITE" id="PS51371"/>
    </source>
</evidence>
<feature type="region of interest" description="Disordered" evidence="13">
    <location>
        <begin position="1363"/>
        <end position="1497"/>
    </location>
</feature>
<dbReference type="STRING" id="3055.A0A2K3CZV1"/>
<dbReference type="Gramene" id="PNW73818">
    <property type="protein sequence ID" value="PNW73818"/>
    <property type="gene ID" value="CHLRE_13g574000v5"/>
</dbReference>
<evidence type="ECO:0000256" key="2">
    <source>
        <dbReference type="ARBA" id="ARBA00009476"/>
    </source>
</evidence>
<feature type="transmembrane region" description="Helical" evidence="12">
    <location>
        <begin position="418"/>
        <end position="438"/>
    </location>
</feature>
<feature type="compositionally biased region" description="Polar residues" evidence="13">
    <location>
        <begin position="1029"/>
        <end position="1045"/>
    </location>
</feature>
<feature type="transmembrane region" description="Helical" evidence="12">
    <location>
        <begin position="158"/>
        <end position="183"/>
    </location>
</feature>
<feature type="transmembrane region" description="Helical" evidence="12">
    <location>
        <begin position="550"/>
        <end position="569"/>
    </location>
</feature>
<dbReference type="GO" id="GO:0016020">
    <property type="term" value="C:membrane"/>
    <property type="evidence" value="ECO:0007669"/>
    <property type="project" value="UniProtKB-SubCell"/>
</dbReference>
<dbReference type="PANTHER" id="PTHR11689">
    <property type="entry name" value="CHLORIDE CHANNEL PROTEIN CLC FAMILY MEMBER"/>
    <property type="match status" value="1"/>
</dbReference>
<evidence type="ECO:0000256" key="13">
    <source>
        <dbReference type="SAM" id="MobiDB-lite"/>
    </source>
</evidence>
<evidence type="ECO:0000256" key="1">
    <source>
        <dbReference type="ARBA" id="ARBA00004141"/>
    </source>
</evidence>
<feature type="transmembrane region" description="Helical" evidence="12">
    <location>
        <begin position="629"/>
        <end position="647"/>
    </location>
</feature>
<feature type="compositionally biased region" description="Acidic residues" evidence="13">
    <location>
        <begin position="1382"/>
        <end position="1409"/>
    </location>
</feature>
<dbReference type="Pfam" id="PF00654">
    <property type="entry name" value="Voltage_CLC"/>
    <property type="match status" value="1"/>
</dbReference>
<feature type="transmembrane region" description="Helical" evidence="12">
    <location>
        <begin position="285"/>
        <end position="308"/>
    </location>
</feature>
<dbReference type="InterPro" id="IPR051280">
    <property type="entry name" value="Cl-channel/antiporter"/>
</dbReference>
<feature type="transmembrane region" description="Helical" evidence="12">
    <location>
        <begin position="320"/>
        <end position="342"/>
    </location>
</feature>
<dbReference type="GO" id="GO:0005254">
    <property type="term" value="F:chloride channel activity"/>
    <property type="evidence" value="ECO:0007669"/>
    <property type="project" value="UniProtKB-UniRule"/>
</dbReference>
<evidence type="ECO:0000256" key="8">
    <source>
        <dbReference type="ARBA" id="ARBA00023122"/>
    </source>
</evidence>
<feature type="compositionally biased region" description="Low complexity" evidence="13">
    <location>
        <begin position="872"/>
        <end position="909"/>
    </location>
</feature>
<dbReference type="Proteomes" id="UP000006906">
    <property type="component" value="Chromosome 13"/>
</dbReference>
<evidence type="ECO:0000256" key="7">
    <source>
        <dbReference type="ARBA" id="ARBA00023065"/>
    </source>
</evidence>
<protein>
    <recommendedName>
        <fullName evidence="12">Chloride channel protein</fullName>
    </recommendedName>
</protein>
<feature type="compositionally biased region" description="Pro residues" evidence="13">
    <location>
        <begin position="1004"/>
        <end position="1022"/>
    </location>
</feature>
<dbReference type="GO" id="GO:0022857">
    <property type="term" value="F:transmembrane transporter activity"/>
    <property type="evidence" value="ECO:0000318"/>
    <property type="project" value="GO_Central"/>
</dbReference>
<dbReference type="InterPro" id="IPR001807">
    <property type="entry name" value="ClC"/>
</dbReference>
<evidence type="ECO:0000313" key="16">
    <source>
        <dbReference type="Proteomes" id="UP000006906"/>
    </source>
</evidence>
<evidence type="ECO:0000256" key="11">
    <source>
        <dbReference type="PROSITE-ProRule" id="PRU00703"/>
    </source>
</evidence>
<feature type="compositionally biased region" description="Pro residues" evidence="13">
    <location>
        <begin position="1738"/>
        <end position="1751"/>
    </location>
</feature>
<dbReference type="OrthoDB" id="428525at2759"/>
<keyword evidence="10 12" id="KW-0868">Chloride</keyword>
<feature type="transmembrane region" description="Helical" evidence="12">
    <location>
        <begin position="213"/>
        <end position="231"/>
    </location>
</feature>
<evidence type="ECO:0000256" key="6">
    <source>
        <dbReference type="ARBA" id="ARBA00022989"/>
    </source>
</evidence>
<feature type="compositionally biased region" description="Pro residues" evidence="13">
    <location>
        <begin position="2138"/>
        <end position="2148"/>
    </location>
</feature>
<feature type="region of interest" description="Disordered" evidence="13">
    <location>
        <begin position="1209"/>
        <end position="1243"/>
    </location>
</feature>
<comment type="similarity">
    <text evidence="2 12">Belongs to the chloride channel (TC 2.A.49) family.</text>
</comment>
<feature type="region of interest" description="Disordered" evidence="13">
    <location>
        <begin position="766"/>
        <end position="848"/>
    </location>
</feature>
<keyword evidence="7 12" id="KW-0406">Ion transport</keyword>
<feature type="region of interest" description="Disordered" evidence="13">
    <location>
        <begin position="1107"/>
        <end position="1128"/>
    </location>
</feature>
<keyword evidence="4 12" id="KW-0812">Transmembrane</keyword>
<feature type="compositionally biased region" description="Low complexity" evidence="13">
    <location>
        <begin position="766"/>
        <end position="784"/>
    </location>
</feature>
<feature type="transmembrane region" description="Helical" evidence="12">
    <location>
        <begin position="603"/>
        <end position="623"/>
    </location>
</feature>
<dbReference type="InParanoid" id="A0A2K3CZV1"/>
<proteinExistence type="inferred from homology"/>
<feature type="compositionally biased region" description="Low complexity" evidence="13">
    <location>
        <begin position="1363"/>
        <end position="1373"/>
    </location>
</feature>
<dbReference type="SUPFAM" id="SSF54631">
    <property type="entry name" value="CBS-domain pair"/>
    <property type="match status" value="1"/>
</dbReference>
<feature type="transmembrane region" description="Helical" evidence="12">
    <location>
        <begin position="659"/>
        <end position="680"/>
    </location>
</feature>
<evidence type="ECO:0000256" key="3">
    <source>
        <dbReference type="ARBA" id="ARBA00022448"/>
    </source>
</evidence>
<reference evidence="15 16" key="1">
    <citation type="journal article" date="2007" name="Science">
        <title>The Chlamydomonas genome reveals the evolution of key animal and plant functions.</title>
        <authorList>
            <person name="Merchant S.S."/>
            <person name="Prochnik S.E."/>
            <person name="Vallon O."/>
            <person name="Harris E.H."/>
            <person name="Karpowicz S.J."/>
            <person name="Witman G.B."/>
            <person name="Terry A."/>
            <person name="Salamov A."/>
            <person name="Fritz-Laylin L.K."/>
            <person name="Marechal-Drouard L."/>
            <person name="Marshall W.F."/>
            <person name="Qu L.H."/>
            <person name="Nelson D.R."/>
            <person name="Sanderfoot A.A."/>
            <person name="Spalding M.H."/>
            <person name="Kapitonov V.V."/>
            <person name="Ren Q."/>
            <person name="Ferris P."/>
            <person name="Lindquist E."/>
            <person name="Shapiro H."/>
            <person name="Lucas S.M."/>
            <person name="Grimwood J."/>
            <person name="Schmutz J."/>
            <person name="Cardol P."/>
            <person name="Cerutti H."/>
            <person name="Chanfreau G."/>
            <person name="Chen C.L."/>
            <person name="Cognat V."/>
            <person name="Croft M.T."/>
            <person name="Dent R."/>
            <person name="Dutcher S."/>
            <person name="Fernandez E."/>
            <person name="Fukuzawa H."/>
            <person name="Gonzalez-Ballester D."/>
            <person name="Gonzalez-Halphen D."/>
            <person name="Hallmann A."/>
            <person name="Hanikenne M."/>
            <person name="Hippler M."/>
            <person name="Inwood W."/>
            <person name="Jabbari K."/>
            <person name="Kalanon M."/>
            <person name="Kuras R."/>
            <person name="Lefebvre P.A."/>
            <person name="Lemaire S.D."/>
            <person name="Lobanov A.V."/>
            <person name="Lohr M."/>
            <person name="Manuell A."/>
            <person name="Meier I."/>
            <person name="Mets L."/>
            <person name="Mittag M."/>
            <person name="Mittelmeier T."/>
            <person name="Moroney J.V."/>
            <person name="Moseley J."/>
            <person name="Napoli C."/>
            <person name="Nedelcu A.M."/>
            <person name="Niyogi K."/>
            <person name="Novoselov S.V."/>
            <person name="Paulsen I.T."/>
            <person name="Pazour G."/>
            <person name="Purton S."/>
            <person name="Ral J.P."/>
            <person name="Riano-Pachon D.M."/>
            <person name="Riekhof W."/>
            <person name="Rymarquis L."/>
            <person name="Schroda M."/>
            <person name="Stern D."/>
            <person name="Umen J."/>
            <person name="Willows R."/>
            <person name="Wilson N."/>
            <person name="Zimmer S.L."/>
            <person name="Allmer J."/>
            <person name="Balk J."/>
            <person name="Bisova K."/>
            <person name="Chen C.J."/>
            <person name="Elias M."/>
            <person name="Gendler K."/>
            <person name="Hauser C."/>
            <person name="Lamb M.R."/>
            <person name="Ledford H."/>
            <person name="Long J.C."/>
            <person name="Minagawa J."/>
            <person name="Page M.D."/>
            <person name="Pan J."/>
            <person name="Pootakham W."/>
            <person name="Roje S."/>
            <person name="Rose A."/>
            <person name="Stahlberg E."/>
            <person name="Terauchi A.M."/>
            <person name="Yang P."/>
            <person name="Ball S."/>
            <person name="Bowler C."/>
            <person name="Dieckmann C.L."/>
            <person name="Gladyshev V.N."/>
            <person name="Green P."/>
            <person name="Jorgensen R."/>
            <person name="Mayfield S."/>
            <person name="Mueller-Roeber B."/>
            <person name="Rajamani S."/>
            <person name="Sayre R.T."/>
            <person name="Brokstein P."/>
            <person name="Dubchak I."/>
            <person name="Goodstein D."/>
            <person name="Hornick L."/>
            <person name="Huang Y.W."/>
            <person name="Jhaveri J."/>
            <person name="Luo Y."/>
            <person name="Martinez D."/>
            <person name="Ngau W.C."/>
            <person name="Otillar B."/>
            <person name="Poliakov A."/>
            <person name="Porter A."/>
            <person name="Szajkowski L."/>
            <person name="Werner G."/>
            <person name="Zhou K."/>
            <person name="Grigoriev I.V."/>
            <person name="Rokhsar D.S."/>
            <person name="Grossman A.R."/>
        </authorList>
    </citation>
    <scope>NUCLEOTIDE SEQUENCE [LARGE SCALE GENOMIC DNA]</scope>
    <source>
        <strain evidence="16">CC-503</strain>
    </source>
</reference>
<keyword evidence="8 11" id="KW-0129">CBS domain</keyword>
<feature type="domain" description="CBS" evidence="14">
    <location>
        <begin position="1294"/>
        <end position="1350"/>
    </location>
</feature>
<dbReference type="GeneID" id="5719199"/>
<sequence length="2197" mass="220442">MDGQLDGGSGAYAAAVASAHGCDAYPGGSYPGAHNGGVAVVAAAAASAAPGGAAALVPAEREVREAQRRLRRAETLLSKFPRYRANDYAVGESDLRRSLILNTTPRQFAAEAAFSWALTVVIGLLNGVAGFLFNQGIYMLNKWKFETTLKFITSGGGFGIPYCVYMAFTVLYSATAAILGSYVSPQAAGSGIPEIRCYLNGIHVRGLLTIRTFFAKAFGVLFSIAAGLVVGKEGPFTHVGAIIGGGVAGLGSTTLTRATGGHWRAVLRTRFGRYFRSAVSHRDHVAAGAAAGVSSAFGAPIGGILFSVEQGSSFYSASMLSHAFLAAGIAIFVSLLLSAALWHGPDLYRTAFTAPQQFALLNEVPTKGRFWYYAWELPIFALMGVAGGLAGAAMVAVNNRITALRKRFVPPARPARRVAEVVLLAALTATAWLLPSYLSPCLPVPPRPYLSQLGLVASSGPGGPNATSGTDAGDGGGLVDEHYVQEQAAAGGPAGGAEALARTPTVLYAGLYPQLWCPAGSYSSYGMLFFLPQMTAISLLFQFEFPDGTNFLFAPGALAALSSLAWLFMTATFGVGAVTGLFVPSLLVGGAGGRLVGRAVRAIAARIAPLAASVSLGGAAGAAAATAPAVSICLSSYAVVGAGAVLGGVSRMLLCNTVLVMETAGATALTVPLIVTTFVAKMVADALQPGIFDVAIARAGYPYLEAEPADPVDIKLQQALAAGDVMSSQLVTLPAVVRIGDLVESLRRWPHYSTFPLTDVTAPAAAPAGAQQAASPAAGATATPQRPPSATPSANPSRKPTPTSGIASDDDAAAVARSSAATAGRSSASPLQAPGQLQHPQEHPPAHNFFMPAAAALPRVPLSAAVGSLGAAASPSARGASPPPAAKASRLPDGAHGAEGSAAGAAASAQLERSALLVEHGDSSGLPQGTDGGGGGPAEGTSAAGVPGPVAEGADNGGAVRGTDAQAQAQHPQQEPQVLLGHLTLLSAFAQPPPSEVSAARAGPQPPITAGPNQRPPLPPARPHAQPADSTGTQHPLALQTSAQQPAAPPSSRRHLAGPPEGPADAAATVTSQRPLSPPPAANGSATALPHAAAAAAAVVGTTPPATPLPRASAAVPQPPPPAAAAPPSIVGVISRSVLLKLLEMRADLAAASSTAPRLATASTASSTCSDPAACQPAPTRGWWVWQRLLQPWRGYAPAAVAPAAGGAAAMPGAAAGGKGAVADSNKEGQRRQEPTEWLGGRRSAMSRQRAVRLLDAVDNYPAKAPADRPGEEKLLSRLSPSDLEGCLDLRHYMQRVPYVVPATASLARTYRLFRGLGLHHIFVTAPNIPIIGLITRSDLAPANAYRVAYRLAEREQQQLQSLLAAQQQAQPGRQRRRGYEGEEDVGDGDELLEGDQEGEDSSEDEEDAAAGMGMGRQGHGAVSTDGKGGGDGPEGDGAGDAAAKPADGTDGGQSARRTSKRLRAVEGGRPLYPSATAGARDSAPLLGASGAGGRTRVGRSVGNAASSLAGARLASSSLPQFRAANATRPPRDSNELGAALGGGGGFDGGISAAASVASTSMGLRRRHAGSIRSRVPSGQRLGGVAGDAPGGLPAPLQSGQQLQQYPSGALQAGSAGLRGEGAYDEISDGSASLLPAVHTSAAGAGGMMPDGVYDTPHANLGGGGGGAAWRWGGTAVLPYSSVVYGGGGVVGAGAAGAAGGGSGRGGGASSGTVPRRATGLMATLAAVVNPHAHAQPPLQPPSRPTSPPPTAAASMVGPQFTALSAAASAVMLTPSAQQSSAAAVSRVVELSGLRSVGLGAASRGVTATVTGDVELQAPAPLQQQPALLLSSASGVASGPGAMAAVGVALADQALWPQGTLAPSVQLQGAPYAGSAPDPHAQPQAQLQLLRPMPTRPLPPHRLSAPGTAAPAPRPGPSVAAMHTAGQGHSPVGALEQQQGSQPHQERRWPRRTASLGTPMSSLTAAAVLSTAATNENTADEPQPTGGPQAVFMQALHNVAAAFALPSGGQARHRMQPDLEAAAGDGGDDDVGGRRVGSGVLEHEYAQELVDAGAGVGPGHTWERGRGVSDHGGLTAQGLEEPAAAAAVADRDVLPTTPTAAAAAAAAAAAMMTPRHVALAAPLAEELMFATFAPPLRPLSPPPPPPSATPDTSVLPARPERPISPPLPAPATVAHTGETVLPDAPEGTTPEAGVQPL</sequence>
<feature type="transmembrane region" description="Helical" evidence="12">
    <location>
        <begin position="522"/>
        <end position="543"/>
    </location>
</feature>
<keyword evidence="16" id="KW-1185">Reference proteome</keyword>
<feature type="region of interest" description="Disordered" evidence="13">
    <location>
        <begin position="992"/>
        <end position="1089"/>
    </location>
</feature>